<protein>
    <submittedName>
        <fullName evidence="2">Uncharacterized protein</fullName>
    </submittedName>
</protein>
<evidence type="ECO:0000256" key="1">
    <source>
        <dbReference type="SAM" id="MobiDB-lite"/>
    </source>
</evidence>
<dbReference type="AlphaFoldDB" id="A0ABD3GS25"/>
<sequence length="269" mass="29748">MSSDFSDEIYSLVTRPRFPSDNFQVSEENVQVSSFSQLPVAINTAEVASGGSWRSEGNQVTLPVMDKTSGAAFHPRLGFDTDTGEPTCCEDDTFRSKEHQILSPEQKEIATDGGEVYTMGEFNFDAMNIVGTEVYTVEELNCDTMYIDGTEVYGVGELNCNSEFDIKNYHGGNEVEHVNDNFDKLDEILAEMSLSEAVDEERHNATTEEHWSLSASQKSSDGSNILPSAYNLGDKSSLKALTSNDFISCDITYNDLQILLGLEDQAIMF</sequence>
<dbReference type="Proteomes" id="UP001633002">
    <property type="component" value="Unassembled WGS sequence"/>
</dbReference>
<organism evidence="2 3">
    <name type="scientific">Riccia sorocarpa</name>
    <dbReference type="NCBI Taxonomy" id="122646"/>
    <lineage>
        <taxon>Eukaryota</taxon>
        <taxon>Viridiplantae</taxon>
        <taxon>Streptophyta</taxon>
        <taxon>Embryophyta</taxon>
        <taxon>Marchantiophyta</taxon>
        <taxon>Marchantiopsida</taxon>
        <taxon>Marchantiidae</taxon>
        <taxon>Marchantiales</taxon>
        <taxon>Ricciaceae</taxon>
        <taxon>Riccia</taxon>
    </lineage>
</organism>
<dbReference type="EMBL" id="JBJQOH010000007">
    <property type="protein sequence ID" value="KAL3680621.1"/>
    <property type="molecule type" value="Genomic_DNA"/>
</dbReference>
<reference evidence="2 3" key="1">
    <citation type="submission" date="2024-09" db="EMBL/GenBank/DDBJ databases">
        <title>Chromosome-scale assembly of Riccia sorocarpa.</title>
        <authorList>
            <person name="Paukszto L."/>
        </authorList>
    </citation>
    <scope>NUCLEOTIDE SEQUENCE [LARGE SCALE GENOMIC DNA]</scope>
    <source>
        <strain evidence="2">LP-2024</strain>
        <tissue evidence="2">Aerial parts of the thallus</tissue>
    </source>
</reference>
<evidence type="ECO:0000313" key="3">
    <source>
        <dbReference type="Proteomes" id="UP001633002"/>
    </source>
</evidence>
<comment type="caution">
    <text evidence="2">The sequence shown here is derived from an EMBL/GenBank/DDBJ whole genome shotgun (WGS) entry which is preliminary data.</text>
</comment>
<feature type="region of interest" description="Disordered" evidence="1">
    <location>
        <begin position="202"/>
        <end position="221"/>
    </location>
</feature>
<name>A0ABD3GS25_9MARC</name>
<keyword evidence="3" id="KW-1185">Reference proteome</keyword>
<evidence type="ECO:0000313" key="2">
    <source>
        <dbReference type="EMBL" id="KAL3680621.1"/>
    </source>
</evidence>
<feature type="compositionally biased region" description="Basic and acidic residues" evidence="1">
    <location>
        <begin position="202"/>
        <end position="211"/>
    </location>
</feature>
<accession>A0ABD3GS25</accession>
<proteinExistence type="predicted"/>
<gene>
    <name evidence="2" type="ORF">R1sor_023577</name>
</gene>